<reference evidence="1 2" key="1">
    <citation type="submission" date="2019-06" db="EMBL/GenBank/DDBJ databases">
        <title>Sequencing the genomes of 1000 actinobacteria strains.</title>
        <authorList>
            <person name="Klenk H.-P."/>
        </authorList>
    </citation>
    <scope>NUCLEOTIDE SEQUENCE [LARGE SCALE GENOMIC DNA]</scope>
    <source>
        <strain evidence="1 2">DSM 102200</strain>
    </source>
</reference>
<dbReference type="EMBL" id="VFOZ01000001">
    <property type="protein sequence ID" value="TQL97675.1"/>
    <property type="molecule type" value="Genomic_DNA"/>
</dbReference>
<dbReference type="RefSeq" id="WP_141956378.1">
    <property type="nucleotide sequence ID" value="NZ_VFOZ01000001.1"/>
</dbReference>
<name>A0A543CKR7_9ACTN</name>
<protein>
    <submittedName>
        <fullName evidence="1">Uncharacterized protein</fullName>
    </submittedName>
</protein>
<evidence type="ECO:0000313" key="2">
    <source>
        <dbReference type="Proteomes" id="UP000316096"/>
    </source>
</evidence>
<organism evidence="1 2">
    <name type="scientific">Actinoallomurus bryophytorum</name>
    <dbReference type="NCBI Taxonomy" id="1490222"/>
    <lineage>
        <taxon>Bacteria</taxon>
        <taxon>Bacillati</taxon>
        <taxon>Actinomycetota</taxon>
        <taxon>Actinomycetes</taxon>
        <taxon>Streptosporangiales</taxon>
        <taxon>Thermomonosporaceae</taxon>
        <taxon>Actinoallomurus</taxon>
    </lineage>
</organism>
<gene>
    <name evidence="1" type="ORF">FB559_3275</name>
</gene>
<dbReference type="Proteomes" id="UP000316096">
    <property type="component" value="Unassembled WGS sequence"/>
</dbReference>
<dbReference type="AlphaFoldDB" id="A0A543CKR7"/>
<keyword evidence="2" id="KW-1185">Reference proteome</keyword>
<sequence>MAEWALRAETAAGRSYDAPNEALLLRLLGELGPGNQFLVVDRLDAPNDQHYMQIYRELDGTYTIEYRTGAADQHFETGAADLRQTFTVLTGWATGSPDWREGHDWRQWPVP</sequence>
<evidence type="ECO:0000313" key="1">
    <source>
        <dbReference type="EMBL" id="TQL97675.1"/>
    </source>
</evidence>
<proteinExistence type="predicted"/>
<comment type="caution">
    <text evidence="1">The sequence shown here is derived from an EMBL/GenBank/DDBJ whole genome shotgun (WGS) entry which is preliminary data.</text>
</comment>
<accession>A0A543CKR7</accession>
<dbReference type="OrthoDB" id="3829914at2"/>